<dbReference type="GO" id="GO:0015276">
    <property type="term" value="F:ligand-gated monoatomic ion channel activity"/>
    <property type="evidence" value="ECO:0000318"/>
    <property type="project" value="GO_Central"/>
</dbReference>
<keyword evidence="16" id="KW-1015">Disulfide bond</keyword>
<comment type="function">
    <text evidence="15">Glutamate-gated receptor that probably acts as non-selective cation channel.</text>
</comment>
<evidence type="ECO:0000256" key="5">
    <source>
        <dbReference type="ARBA" id="ARBA00022692"/>
    </source>
</evidence>
<gene>
    <name evidence="21" type="ORF">AMTR_s00021p00172130</name>
</gene>
<keyword evidence="10 15" id="KW-0675">Receptor</keyword>
<dbReference type="Proteomes" id="UP000017836">
    <property type="component" value="Unassembled WGS sequence"/>
</dbReference>
<keyword evidence="13 15" id="KW-0407">Ion channel</keyword>
<feature type="disulfide bond" evidence="16">
    <location>
        <begin position="750"/>
        <end position="805"/>
    </location>
</feature>
<dbReference type="CDD" id="cd19990">
    <property type="entry name" value="PBP1_GABAb_receptor_plant"/>
    <property type="match status" value="1"/>
</dbReference>
<evidence type="ECO:0000256" key="10">
    <source>
        <dbReference type="ARBA" id="ARBA00023170"/>
    </source>
</evidence>
<name>W1Q0M0_AMBTC</name>
<dbReference type="GO" id="GO:0005886">
    <property type="term" value="C:plasma membrane"/>
    <property type="evidence" value="ECO:0000318"/>
    <property type="project" value="GO_Central"/>
</dbReference>
<keyword evidence="5 18" id="KW-0812">Transmembrane</keyword>
<dbReference type="HOGENOM" id="CLU_007358_0_2_1"/>
<dbReference type="Gene3D" id="3.40.50.2300">
    <property type="match status" value="2"/>
</dbReference>
<dbReference type="FunFam" id="1.10.287.70:FF:000037">
    <property type="entry name" value="Glutamate receptor"/>
    <property type="match status" value="1"/>
</dbReference>
<evidence type="ECO:0000313" key="22">
    <source>
        <dbReference type="Proteomes" id="UP000017836"/>
    </source>
</evidence>
<keyword evidence="11" id="KW-0325">Glycoprotein</keyword>
<dbReference type="PIRSF" id="PIRSF037090">
    <property type="entry name" value="Iontro_Glu-like_rcpt_pln"/>
    <property type="match status" value="1"/>
</dbReference>
<evidence type="ECO:0000256" key="15">
    <source>
        <dbReference type="PIRNR" id="PIRNR037090"/>
    </source>
</evidence>
<organism evidence="21 22">
    <name type="scientific">Amborella trichopoda</name>
    <dbReference type="NCBI Taxonomy" id="13333"/>
    <lineage>
        <taxon>Eukaryota</taxon>
        <taxon>Viridiplantae</taxon>
        <taxon>Streptophyta</taxon>
        <taxon>Embryophyta</taxon>
        <taxon>Tracheophyta</taxon>
        <taxon>Spermatophyta</taxon>
        <taxon>Magnoliopsida</taxon>
        <taxon>Amborellales</taxon>
        <taxon>Amborellaceae</taxon>
        <taxon>Amborella</taxon>
    </lineage>
</organism>
<evidence type="ECO:0000256" key="16">
    <source>
        <dbReference type="PIRSR" id="PIRSR037090-50"/>
    </source>
</evidence>
<evidence type="ECO:0000256" key="19">
    <source>
        <dbReference type="SAM" id="SignalP"/>
    </source>
</evidence>
<dbReference type="eggNOG" id="KOG1052">
    <property type="taxonomic scope" value="Eukaryota"/>
</dbReference>
<dbReference type="SUPFAM" id="SSF53850">
    <property type="entry name" value="Periplasmic binding protein-like II"/>
    <property type="match status" value="1"/>
</dbReference>
<evidence type="ECO:0000256" key="7">
    <source>
        <dbReference type="ARBA" id="ARBA00022989"/>
    </source>
</evidence>
<dbReference type="InterPro" id="IPR019594">
    <property type="entry name" value="Glu/Gly-bd"/>
</dbReference>
<reference evidence="22" key="1">
    <citation type="journal article" date="2013" name="Science">
        <title>The Amborella genome and the evolution of flowering plants.</title>
        <authorList>
            <consortium name="Amborella Genome Project"/>
        </authorList>
    </citation>
    <scope>NUCLEOTIDE SEQUENCE [LARGE SCALE GENOMIC DNA]</scope>
</reference>
<dbReference type="InterPro" id="IPR001828">
    <property type="entry name" value="ANF_lig-bd_rcpt"/>
</dbReference>
<dbReference type="Pfam" id="PF10613">
    <property type="entry name" value="Lig_chan-Glu_bd"/>
    <property type="match status" value="1"/>
</dbReference>
<dbReference type="InterPro" id="IPR044440">
    <property type="entry name" value="GABAb_receptor_plant_PBP1"/>
</dbReference>
<keyword evidence="8 15" id="KW-0406">Ion transport</keyword>
<feature type="transmembrane region" description="Helical" evidence="18">
    <location>
        <begin position="644"/>
        <end position="662"/>
    </location>
</feature>
<feature type="chain" id="PRO_5004808640" description="Glutamate receptor" evidence="19">
    <location>
        <begin position="25"/>
        <end position="967"/>
    </location>
</feature>
<dbReference type="OMA" id="NEDARTH"/>
<dbReference type="Gramene" id="ERN13986">
    <property type="protein sequence ID" value="ERN13986"/>
    <property type="gene ID" value="AMTR_s00021p00172130"/>
</dbReference>
<evidence type="ECO:0000256" key="3">
    <source>
        <dbReference type="ARBA" id="ARBA00011095"/>
    </source>
</evidence>
<comment type="subcellular location">
    <subcellularLocation>
        <location evidence="1">Membrane</location>
        <topology evidence="1">Multi-pass membrane protein</topology>
    </subcellularLocation>
</comment>
<evidence type="ECO:0000256" key="11">
    <source>
        <dbReference type="ARBA" id="ARBA00023180"/>
    </source>
</evidence>
<accession>W1Q0M0</accession>
<feature type="transmembrane region" description="Helical" evidence="18">
    <location>
        <begin position="584"/>
        <end position="602"/>
    </location>
</feature>
<sequence>MPFVSLLFVCSLLLIPHLFGFVMAQNQKPDTGRGGSIGVILDLGSRVGKEMKTAMEMAVEDLQRSKSSSVQLLVQMRDSHGDPLQAGSQAIDLFTDEIIALVAVPTWPEAAFVAQLATRSQIPLVSLSAPAPGPPSYPFVLHVSNNYLLEMQAIAAMIASYGWRRVNFIYDLHSGDVILASLTEALTAVGSEIDQRSVFPELKSLSESPENDIKEELQRLKASQTRVFVVHTASMALGSLIFREAKKMGMMEQGYVWIVTDSLSSLLESMNSSTISSMQGVLGVRSFFSETHETRAFSLRFQRRFLMEYPEEECGKPSIHGLRAYDTIKLLAQSMQKSTETRRNHGSTLSPKYETQTIWNLTIFEEGPTLLAEIISTESRGLSGEIMFRNTEVQGLGVVEIVNVFGKSYIEKGFWRPELGFWRDGERNSSSMHVLGQVTFPGPSYVTPKGWAEPSDGKKMRIGVPIKKGFKQFVEIKHYNASSRNETEVIGFAIDVFEEVVKRLPYALPYEFVPFNGSYDELVDQVYVKDIDAAVGDITILMNRSEYVDFSQPFAESGISMLVKLKPNNSKKAWMFMRPFTKNMWLVTGAIFIYTGIAVWFLEHKVNPDFRGPFKKQMATLLWFSFSTLFFAHRERLRSNYARVVLIVWLFVVLILTSSYTASLSSMLTVQKLEPAVTSKQQLLRSGASVGCERDSFVSSYMKEVLQFDQHNIKPYQWEDEFSQTLSNETIMAAFLEVPYLRLLLSEKNCKGFTTVGPTYKTGGFGFVFPRGSPLVADISKGILEISESGEMLRLENKWLPMTQCSSSSTNIKNEDRLSLASFWGLFLITGGISTFILLSFHMHRYLMGKTDEGARERNLWKHILMVARHLDAQHGKVMVMELTQGGTSDLEANEDARTHANTSNRSDSGNLEANEDARTHDNISNRSDSGNLEANEDARTQDNISNSSYSGNLANHPVVPPSSPVN</sequence>
<evidence type="ECO:0000256" key="18">
    <source>
        <dbReference type="SAM" id="Phobius"/>
    </source>
</evidence>
<evidence type="ECO:0000256" key="1">
    <source>
        <dbReference type="ARBA" id="ARBA00004141"/>
    </source>
</evidence>
<dbReference type="InterPro" id="IPR001320">
    <property type="entry name" value="Iontro_rcpt_C"/>
</dbReference>
<feature type="region of interest" description="Disordered" evidence="17">
    <location>
        <begin position="895"/>
        <end position="967"/>
    </location>
</feature>
<dbReference type="Gene3D" id="3.40.190.10">
    <property type="entry name" value="Periplasmic binding protein-like II"/>
    <property type="match status" value="2"/>
</dbReference>
<dbReference type="InterPro" id="IPR028082">
    <property type="entry name" value="Peripla_BP_I"/>
</dbReference>
<keyword evidence="22" id="KW-1185">Reference proteome</keyword>
<dbReference type="SUPFAM" id="SSF53822">
    <property type="entry name" value="Periplasmic binding protein-like I"/>
    <property type="match status" value="1"/>
</dbReference>
<keyword evidence="12 15" id="KW-1071">Ligand-gated ion channel</keyword>
<feature type="compositionally biased region" description="Polar residues" evidence="17">
    <location>
        <begin position="900"/>
        <end position="912"/>
    </location>
</feature>
<comment type="subunit">
    <text evidence="3">May form heteromers.</text>
</comment>
<evidence type="ECO:0000313" key="21">
    <source>
        <dbReference type="EMBL" id="ERN13986.1"/>
    </source>
</evidence>
<keyword evidence="4 15" id="KW-0813">Transport</keyword>
<evidence type="ECO:0000256" key="2">
    <source>
        <dbReference type="ARBA" id="ARBA00008685"/>
    </source>
</evidence>
<dbReference type="SMART" id="SM00079">
    <property type="entry name" value="PBPe"/>
    <property type="match status" value="1"/>
</dbReference>
<comment type="similarity">
    <text evidence="2 15">Belongs to the glutamate-gated ion channel (TC 1.A.10.1) family.</text>
</comment>
<dbReference type="EMBL" id="KI392560">
    <property type="protein sequence ID" value="ERN13986.1"/>
    <property type="molecule type" value="Genomic_DNA"/>
</dbReference>
<evidence type="ECO:0000256" key="6">
    <source>
        <dbReference type="ARBA" id="ARBA00022729"/>
    </source>
</evidence>
<keyword evidence="7 18" id="KW-1133">Transmembrane helix</keyword>
<feature type="transmembrane region" description="Helical" evidence="18">
    <location>
        <begin position="821"/>
        <end position="841"/>
    </location>
</feature>
<dbReference type="Pfam" id="PF01094">
    <property type="entry name" value="ANF_receptor"/>
    <property type="match status" value="1"/>
</dbReference>
<dbReference type="Pfam" id="PF00060">
    <property type="entry name" value="Lig_chan"/>
    <property type="match status" value="1"/>
</dbReference>
<comment type="function">
    <text evidence="14">Glutamate-gated receptor that probably acts as a non-selective cation channel. May be involved in light-signal transduction and calcium homeostasis via the regulation of calcium influx into cells.</text>
</comment>
<dbReference type="InterPro" id="IPR017103">
    <property type="entry name" value="Iontropic_Glu_rcpt_pln"/>
</dbReference>
<feature type="compositionally biased region" description="Polar residues" evidence="17">
    <location>
        <begin position="942"/>
        <end position="954"/>
    </location>
</feature>
<keyword evidence="9 15" id="KW-0472">Membrane</keyword>
<proteinExistence type="inferred from homology"/>
<evidence type="ECO:0000256" key="14">
    <source>
        <dbReference type="ARBA" id="ARBA00049638"/>
    </source>
</evidence>
<evidence type="ECO:0000259" key="20">
    <source>
        <dbReference type="SMART" id="SM00079"/>
    </source>
</evidence>
<dbReference type="GO" id="GO:0038023">
    <property type="term" value="F:signaling receptor activity"/>
    <property type="evidence" value="ECO:0000318"/>
    <property type="project" value="GO_Central"/>
</dbReference>
<evidence type="ECO:0000256" key="4">
    <source>
        <dbReference type="ARBA" id="ARBA00022448"/>
    </source>
</evidence>
<protein>
    <recommendedName>
        <fullName evidence="15">Glutamate receptor</fullName>
    </recommendedName>
</protein>
<dbReference type="PANTHER" id="PTHR18966">
    <property type="entry name" value="IONOTROPIC GLUTAMATE RECEPTOR"/>
    <property type="match status" value="1"/>
</dbReference>
<dbReference type="CDD" id="cd13686">
    <property type="entry name" value="GluR_Plant"/>
    <property type="match status" value="1"/>
</dbReference>
<evidence type="ECO:0000256" key="8">
    <source>
        <dbReference type="ARBA" id="ARBA00023065"/>
    </source>
</evidence>
<dbReference type="FunFam" id="3.40.190.10:FF:000103">
    <property type="entry name" value="Glutamate receptor"/>
    <property type="match status" value="1"/>
</dbReference>
<dbReference type="Gene3D" id="1.10.287.70">
    <property type="match status" value="1"/>
</dbReference>
<evidence type="ECO:0000256" key="17">
    <source>
        <dbReference type="SAM" id="MobiDB-lite"/>
    </source>
</evidence>
<keyword evidence="6 19" id="KW-0732">Signal</keyword>
<evidence type="ECO:0000256" key="9">
    <source>
        <dbReference type="ARBA" id="ARBA00023136"/>
    </source>
</evidence>
<dbReference type="InterPro" id="IPR015683">
    <property type="entry name" value="Ionotropic_Glu_rcpt"/>
</dbReference>
<feature type="signal peptide" evidence="19">
    <location>
        <begin position="1"/>
        <end position="24"/>
    </location>
</feature>
<evidence type="ECO:0000256" key="12">
    <source>
        <dbReference type="ARBA" id="ARBA00023286"/>
    </source>
</evidence>
<feature type="domain" description="Ionotropic glutamate receptor C-terminal" evidence="20">
    <location>
        <begin position="459"/>
        <end position="802"/>
    </location>
</feature>
<evidence type="ECO:0000256" key="13">
    <source>
        <dbReference type="ARBA" id="ARBA00023303"/>
    </source>
</evidence>
<dbReference type="FunFam" id="3.40.50.2300:FF:000188">
    <property type="entry name" value="Glutamate receptor"/>
    <property type="match status" value="1"/>
</dbReference>
<dbReference type="AlphaFoldDB" id="W1Q0M0"/>